<evidence type="ECO:0000256" key="2">
    <source>
        <dbReference type="ARBA" id="ARBA00022527"/>
    </source>
</evidence>
<proteinExistence type="predicted"/>
<keyword evidence="6 7" id="KW-0067">ATP-binding</keyword>
<dbReference type="PROSITE" id="PS50011">
    <property type="entry name" value="PROTEIN_KINASE_DOM"/>
    <property type="match status" value="1"/>
</dbReference>
<dbReference type="InterPro" id="IPR000719">
    <property type="entry name" value="Prot_kinase_dom"/>
</dbReference>
<gene>
    <name evidence="10" type="ORF">ACFOW8_00055</name>
</gene>
<feature type="compositionally biased region" description="Low complexity" evidence="8">
    <location>
        <begin position="431"/>
        <end position="443"/>
    </location>
</feature>
<evidence type="ECO:0000256" key="8">
    <source>
        <dbReference type="SAM" id="MobiDB-lite"/>
    </source>
</evidence>
<dbReference type="InterPro" id="IPR011009">
    <property type="entry name" value="Kinase-like_dom_sf"/>
</dbReference>
<dbReference type="PANTHER" id="PTHR43289">
    <property type="entry name" value="MITOGEN-ACTIVATED PROTEIN KINASE KINASE KINASE 20-RELATED"/>
    <property type="match status" value="1"/>
</dbReference>
<dbReference type="EMBL" id="JBHSBA010000001">
    <property type="protein sequence ID" value="MFC4123312.1"/>
    <property type="molecule type" value="Genomic_DNA"/>
</dbReference>
<dbReference type="Pfam" id="PF00069">
    <property type="entry name" value="Pkinase"/>
    <property type="match status" value="1"/>
</dbReference>
<dbReference type="Gene3D" id="3.30.200.20">
    <property type="entry name" value="Phosphorylase Kinase, domain 1"/>
    <property type="match status" value="1"/>
</dbReference>
<evidence type="ECO:0000256" key="7">
    <source>
        <dbReference type="PROSITE-ProRule" id="PRU10141"/>
    </source>
</evidence>
<dbReference type="InterPro" id="IPR017441">
    <property type="entry name" value="Protein_kinase_ATP_BS"/>
</dbReference>
<keyword evidence="2" id="KW-0723">Serine/threonine-protein kinase</keyword>
<feature type="region of interest" description="Disordered" evidence="8">
    <location>
        <begin position="427"/>
        <end position="463"/>
    </location>
</feature>
<keyword evidence="4 7" id="KW-0547">Nucleotide-binding</keyword>
<dbReference type="PANTHER" id="PTHR43289:SF6">
    <property type="entry name" value="SERINE_THREONINE-PROTEIN KINASE NEKL-3"/>
    <property type="match status" value="1"/>
</dbReference>
<evidence type="ECO:0000256" key="3">
    <source>
        <dbReference type="ARBA" id="ARBA00022679"/>
    </source>
</evidence>
<dbReference type="EC" id="2.7.11.1" evidence="1"/>
<dbReference type="Gene3D" id="1.10.510.10">
    <property type="entry name" value="Transferase(Phosphotransferase) domain 1"/>
    <property type="match status" value="1"/>
</dbReference>
<feature type="binding site" evidence="7">
    <location>
        <position position="41"/>
    </location>
    <ligand>
        <name>ATP</name>
        <dbReference type="ChEBI" id="CHEBI:30616"/>
    </ligand>
</feature>
<dbReference type="SUPFAM" id="SSF56112">
    <property type="entry name" value="Protein kinase-like (PK-like)"/>
    <property type="match status" value="1"/>
</dbReference>
<organism evidence="10 11">
    <name type="scientific">Nocardia rhizosphaerae</name>
    <dbReference type="NCBI Taxonomy" id="1691571"/>
    <lineage>
        <taxon>Bacteria</taxon>
        <taxon>Bacillati</taxon>
        <taxon>Actinomycetota</taxon>
        <taxon>Actinomycetes</taxon>
        <taxon>Mycobacteriales</taxon>
        <taxon>Nocardiaceae</taxon>
        <taxon>Nocardia</taxon>
    </lineage>
</organism>
<accession>A0ABV8KZ04</accession>
<dbReference type="CDD" id="cd14014">
    <property type="entry name" value="STKc_PknB_like"/>
    <property type="match status" value="1"/>
</dbReference>
<dbReference type="Proteomes" id="UP001595767">
    <property type="component" value="Unassembled WGS sequence"/>
</dbReference>
<dbReference type="InterPro" id="IPR008271">
    <property type="entry name" value="Ser/Thr_kinase_AS"/>
</dbReference>
<keyword evidence="11" id="KW-1185">Reference proteome</keyword>
<evidence type="ECO:0000313" key="11">
    <source>
        <dbReference type="Proteomes" id="UP001595767"/>
    </source>
</evidence>
<reference evidence="11" key="1">
    <citation type="journal article" date="2019" name="Int. J. Syst. Evol. Microbiol.">
        <title>The Global Catalogue of Microorganisms (GCM) 10K type strain sequencing project: providing services to taxonomists for standard genome sequencing and annotation.</title>
        <authorList>
            <consortium name="The Broad Institute Genomics Platform"/>
            <consortium name="The Broad Institute Genome Sequencing Center for Infectious Disease"/>
            <person name="Wu L."/>
            <person name="Ma J."/>
        </authorList>
    </citation>
    <scope>NUCLEOTIDE SEQUENCE [LARGE SCALE GENOMIC DNA]</scope>
    <source>
        <strain evidence="11">CGMCC 4.7204</strain>
    </source>
</reference>
<protein>
    <recommendedName>
        <fullName evidence="1">non-specific serine/threonine protein kinase</fullName>
        <ecNumber evidence="1">2.7.11.1</ecNumber>
    </recommendedName>
</protein>
<keyword evidence="3" id="KW-0808">Transferase</keyword>
<dbReference type="PROSITE" id="PS00107">
    <property type="entry name" value="PROTEIN_KINASE_ATP"/>
    <property type="match status" value="1"/>
</dbReference>
<dbReference type="GO" id="GO:0016301">
    <property type="term" value="F:kinase activity"/>
    <property type="evidence" value="ECO:0007669"/>
    <property type="project" value="UniProtKB-KW"/>
</dbReference>
<name>A0ABV8KZ04_9NOCA</name>
<dbReference type="RefSeq" id="WP_378543394.1">
    <property type="nucleotide sequence ID" value="NZ_JBHSBA010000001.1"/>
</dbReference>
<dbReference type="SMART" id="SM00220">
    <property type="entry name" value="S_TKc"/>
    <property type="match status" value="1"/>
</dbReference>
<evidence type="ECO:0000313" key="10">
    <source>
        <dbReference type="EMBL" id="MFC4123312.1"/>
    </source>
</evidence>
<feature type="domain" description="Protein kinase" evidence="9">
    <location>
        <begin position="12"/>
        <end position="267"/>
    </location>
</feature>
<sequence>MSSGRTVIDQRFELIEPLGSGGMGTVWRAYDLALHREVALKEVRTLDTAAPDRALHRERVLREARAVARIGGHPNVVTVHHIVDTGEHEFPWIVMELVRGRSLSDLLADGPLPPGRVAGLGRGILAALRAAHAVGVLHRDVKPANVLVRDDGTPVLTDFGIAAISGMTALTATGGLVGSLDYVAPERLNGIEGDPASDLWSLGLVLFFAVEGYQPMRRESSVATLATVISGQVPAPQRAGALSGILGALLVADPRGRPDPVDLDRMLADAAARETGPGGQYALPAPAPGSQLGEPIPHPAGPHSVLPPAAYGSNPSTSTPAAGSHPGTPLAASGSHPGTPNQAPGSHPAVPTPAPGSGHGTPALGAWAHPTAPAPGRGTPYPVGRPEVWTAPTRPSSSRRNRIVAVAGGATLVAVVVAALLLRPDGSGQNPSAADTSSTPAASVTGVPTPPVSATGQPGPVSALHVPENLRAAVAALESATGGTEFTRTTIYPDFISTGAPVPTRPTVYDEFDYRDGRADRTGPGGDLSEPTVRLSDFDWDTVPELFLVAERDLGVPEPTSRYLIVEPAWTFNDDRPTLLVYVSDDYGGGYLAADPDGTIVDKIPR</sequence>
<comment type="caution">
    <text evidence="10">The sequence shown here is derived from an EMBL/GenBank/DDBJ whole genome shotgun (WGS) entry which is preliminary data.</text>
</comment>
<evidence type="ECO:0000256" key="4">
    <source>
        <dbReference type="ARBA" id="ARBA00022741"/>
    </source>
</evidence>
<keyword evidence="5 10" id="KW-0418">Kinase</keyword>
<dbReference type="PROSITE" id="PS00108">
    <property type="entry name" value="PROTEIN_KINASE_ST"/>
    <property type="match status" value="1"/>
</dbReference>
<evidence type="ECO:0000256" key="6">
    <source>
        <dbReference type="ARBA" id="ARBA00022840"/>
    </source>
</evidence>
<evidence type="ECO:0000256" key="5">
    <source>
        <dbReference type="ARBA" id="ARBA00022777"/>
    </source>
</evidence>
<feature type="region of interest" description="Disordered" evidence="8">
    <location>
        <begin position="274"/>
        <end position="400"/>
    </location>
</feature>
<evidence type="ECO:0000256" key="1">
    <source>
        <dbReference type="ARBA" id="ARBA00012513"/>
    </source>
</evidence>
<evidence type="ECO:0000259" key="9">
    <source>
        <dbReference type="PROSITE" id="PS50011"/>
    </source>
</evidence>